<gene>
    <name evidence="4" type="ORF">JCM9157_4412</name>
</gene>
<dbReference type="eggNOG" id="COG1266">
    <property type="taxonomic scope" value="Bacteria"/>
</dbReference>
<proteinExistence type="predicted"/>
<evidence type="ECO:0000256" key="1">
    <source>
        <dbReference type="ARBA" id="ARBA00023159"/>
    </source>
</evidence>
<feature type="transmembrane region" description="Helical" evidence="2">
    <location>
        <begin position="356"/>
        <end position="376"/>
    </location>
</feature>
<dbReference type="RefSeq" id="WP_035667584.1">
    <property type="nucleotide sequence ID" value="NZ_BAUV01000056.1"/>
</dbReference>
<dbReference type="PROSITE" id="PS50042">
    <property type="entry name" value="CNMP_BINDING_3"/>
    <property type="match status" value="1"/>
</dbReference>
<dbReference type="InterPro" id="IPR018490">
    <property type="entry name" value="cNMP-bd_dom_sf"/>
</dbReference>
<feature type="domain" description="Cyclic nucleotide-binding" evidence="3">
    <location>
        <begin position="21"/>
        <end position="89"/>
    </location>
</feature>
<dbReference type="InterPro" id="IPR014710">
    <property type="entry name" value="RmlC-like_jellyroll"/>
</dbReference>
<evidence type="ECO:0000313" key="5">
    <source>
        <dbReference type="Proteomes" id="UP000018896"/>
    </source>
</evidence>
<dbReference type="Gene3D" id="2.60.120.10">
    <property type="entry name" value="Jelly Rolls"/>
    <property type="match status" value="1"/>
</dbReference>
<dbReference type="InterPro" id="IPR000595">
    <property type="entry name" value="cNMP-bd_dom"/>
</dbReference>
<feature type="transmembrane region" description="Helical" evidence="2">
    <location>
        <begin position="271"/>
        <end position="293"/>
    </location>
</feature>
<keyword evidence="2" id="KW-0472">Membrane</keyword>
<keyword evidence="2" id="KW-1133">Transmembrane helix</keyword>
<feature type="transmembrane region" description="Helical" evidence="2">
    <location>
        <begin position="313"/>
        <end position="336"/>
    </location>
</feature>
<dbReference type="AlphaFoldDB" id="W4QYD9"/>
<dbReference type="OrthoDB" id="449657at2"/>
<feature type="transmembrane region" description="Helical" evidence="2">
    <location>
        <begin position="185"/>
        <end position="205"/>
    </location>
</feature>
<evidence type="ECO:0000313" key="4">
    <source>
        <dbReference type="EMBL" id="GAE37155.1"/>
    </source>
</evidence>
<dbReference type="CDD" id="cd00038">
    <property type="entry name" value="CAP_ED"/>
    <property type="match status" value="1"/>
</dbReference>
<dbReference type="InterPro" id="IPR003675">
    <property type="entry name" value="Rce1/LyrA-like_dom"/>
</dbReference>
<keyword evidence="1" id="KW-0010">Activator</keyword>
<reference evidence="4 5" key="1">
    <citation type="journal article" date="2014" name="Genome Announc.">
        <title>Draft Genome Sequences of Three Alkaliphilic Bacillus Strains, Bacillus wakoensis JCM 9140T, Bacillus akibai JCM 9157T, and Bacillus hemicellulosilyticus JCM 9152T.</title>
        <authorList>
            <person name="Yuki M."/>
            <person name="Oshima K."/>
            <person name="Suda W."/>
            <person name="Oshida Y."/>
            <person name="Kitamura K."/>
            <person name="Iida T."/>
            <person name="Hattori M."/>
            <person name="Ohkuma M."/>
        </authorList>
    </citation>
    <scope>NUCLEOTIDE SEQUENCE [LARGE SCALE GENOMIC DNA]</scope>
    <source>
        <strain evidence="4 5">JCM 9157</strain>
    </source>
</reference>
<dbReference type="GO" id="GO:0004175">
    <property type="term" value="F:endopeptidase activity"/>
    <property type="evidence" value="ECO:0007669"/>
    <property type="project" value="UniProtKB-ARBA"/>
</dbReference>
<keyword evidence="5" id="KW-1185">Reference proteome</keyword>
<evidence type="ECO:0000259" key="3">
    <source>
        <dbReference type="PROSITE" id="PS50042"/>
    </source>
</evidence>
<dbReference type="Pfam" id="PF02517">
    <property type="entry name" value="Rce1-like"/>
    <property type="match status" value="1"/>
</dbReference>
<feature type="transmembrane region" description="Helical" evidence="2">
    <location>
        <begin position="152"/>
        <end position="173"/>
    </location>
</feature>
<dbReference type="STRING" id="1236973.JCM9157_4412"/>
<feature type="transmembrane region" description="Helical" evidence="2">
    <location>
        <begin position="230"/>
        <end position="251"/>
    </location>
</feature>
<comment type="caution">
    <text evidence="4">The sequence shown here is derived from an EMBL/GenBank/DDBJ whole genome shotgun (WGS) entry which is preliminary data.</text>
</comment>
<sequence>MISRNETAIPDLVTDIRTNQLSQDLTDDELKLISTFSEEISVQAGQVVLEAGQMQHAFYLIKTGTLDVVENGSKLISPKSQRVAGDFVGVLETTDTPLDTIIAIEPSILIKINVNKLFARNRYQSLQIKLLKKLVKQLNGDQELTKFQTKRYHFLGTLTIYLLCVLSLYTLSLGALKGIVLNSGVSTYVDIVLIGCFAYVMYLLMKKSKLSFETFGVSFKNWQKHVKESIMLTMPILLFFFVLKLALINLIPAFDDIPLFNPGAVLEGVGFSYSVFIGMVSIYILFSIVQEFIARAGLQSTLVEFLPNTKRKLWISIIVSNLLFAMAHSHIGTLFALVTFVPGLYWGWLFARQRSLVGVCVSHMLIGVWVIFILGFTQFIQ</sequence>
<protein>
    <recommendedName>
        <fullName evidence="3">Cyclic nucleotide-binding domain-containing protein</fullName>
    </recommendedName>
</protein>
<dbReference type="SUPFAM" id="SSF51206">
    <property type="entry name" value="cAMP-binding domain-like"/>
    <property type="match status" value="1"/>
</dbReference>
<keyword evidence="2" id="KW-0812">Transmembrane</keyword>
<dbReference type="Proteomes" id="UP000018896">
    <property type="component" value="Unassembled WGS sequence"/>
</dbReference>
<accession>W4QYD9</accession>
<dbReference type="GO" id="GO:0080120">
    <property type="term" value="P:CAAX-box protein maturation"/>
    <property type="evidence" value="ECO:0007669"/>
    <property type="project" value="UniProtKB-ARBA"/>
</dbReference>
<organism evidence="4 5">
    <name type="scientific">Halalkalibacter akibai (strain ATCC 43226 / DSM 21942 / CIP 109018 / JCM 9157 / 1139)</name>
    <name type="common">Bacillus akibai</name>
    <dbReference type="NCBI Taxonomy" id="1236973"/>
    <lineage>
        <taxon>Bacteria</taxon>
        <taxon>Bacillati</taxon>
        <taxon>Bacillota</taxon>
        <taxon>Bacilli</taxon>
        <taxon>Bacillales</taxon>
        <taxon>Bacillaceae</taxon>
        <taxon>Halalkalibacter</taxon>
    </lineage>
</organism>
<name>W4QYD9_HALA3</name>
<dbReference type="EMBL" id="BAUV01000056">
    <property type="protein sequence ID" value="GAE37155.1"/>
    <property type="molecule type" value="Genomic_DNA"/>
</dbReference>
<evidence type="ECO:0000256" key="2">
    <source>
        <dbReference type="SAM" id="Phobius"/>
    </source>
</evidence>